<feature type="transmembrane region" description="Helical" evidence="1">
    <location>
        <begin position="6"/>
        <end position="23"/>
    </location>
</feature>
<accession>A0A2W5NQ58</accession>
<dbReference type="InterPro" id="IPR058247">
    <property type="entry name" value="DUF1453"/>
</dbReference>
<proteinExistence type="predicted"/>
<keyword evidence="1" id="KW-0472">Membrane</keyword>
<keyword evidence="1" id="KW-0812">Transmembrane</keyword>
<evidence type="ECO:0000313" key="3">
    <source>
        <dbReference type="Proteomes" id="UP000249082"/>
    </source>
</evidence>
<keyword evidence="1" id="KW-1133">Transmembrane helix</keyword>
<protein>
    <submittedName>
        <fullName evidence="2">DUF1453 domain-containing protein</fullName>
    </submittedName>
</protein>
<feature type="transmembrane region" description="Helical" evidence="1">
    <location>
        <begin position="35"/>
        <end position="53"/>
    </location>
</feature>
<organism evidence="2 3">
    <name type="scientific">Novosphingobium pentaromativorans</name>
    <dbReference type="NCBI Taxonomy" id="205844"/>
    <lineage>
        <taxon>Bacteria</taxon>
        <taxon>Pseudomonadati</taxon>
        <taxon>Pseudomonadota</taxon>
        <taxon>Alphaproteobacteria</taxon>
        <taxon>Sphingomonadales</taxon>
        <taxon>Sphingomonadaceae</taxon>
        <taxon>Novosphingobium</taxon>
    </lineage>
</organism>
<dbReference type="Proteomes" id="UP000249082">
    <property type="component" value="Unassembled WGS sequence"/>
</dbReference>
<feature type="transmembrane region" description="Helical" evidence="1">
    <location>
        <begin position="59"/>
        <end position="77"/>
    </location>
</feature>
<feature type="transmembrane region" description="Helical" evidence="1">
    <location>
        <begin position="134"/>
        <end position="156"/>
    </location>
</feature>
<dbReference type="Pfam" id="PF07301">
    <property type="entry name" value="DUF1453"/>
    <property type="match status" value="1"/>
</dbReference>
<reference evidence="2 3" key="1">
    <citation type="submission" date="2017-08" db="EMBL/GenBank/DDBJ databases">
        <title>Infants hospitalized years apart are colonized by the same room-sourced microbial strains.</title>
        <authorList>
            <person name="Brooks B."/>
            <person name="Olm M.R."/>
            <person name="Firek B.A."/>
            <person name="Baker R."/>
            <person name="Thomas B.C."/>
            <person name="Morowitz M.J."/>
            <person name="Banfield J.F."/>
        </authorList>
    </citation>
    <scope>NUCLEOTIDE SEQUENCE [LARGE SCALE GENOMIC DNA]</scope>
    <source>
        <strain evidence="2">S2_005_002_R2_33</strain>
    </source>
</reference>
<dbReference type="AlphaFoldDB" id="A0A2W5NQ58"/>
<evidence type="ECO:0000256" key="1">
    <source>
        <dbReference type="SAM" id="Phobius"/>
    </source>
</evidence>
<dbReference type="EMBL" id="QFPX01000007">
    <property type="protein sequence ID" value="PZQ55074.1"/>
    <property type="molecule type" value="Genomic_DNA"/>
</dbReference>
<comment type="caution">
    <text evidence="2">The sequence shown here is derived from an EMBL/GenBank/DDBJ whole genome shotgun (WGS) entry which is preliminary data.</text>
</comment>
<name>A0A2W5NQ58_9SPHN</name>
<evidence type="ECO:0000313" key="2">
    <source>
        <dbReference type="EMBL" id="PZQ55074.1"/>
    </source>
</evidence>
<sequence>MGGNGYAGWLPLLIFAGVMAWRFRSLEKARPLRLPLLWVAPLIVTAAISLALYGMPPSLPGWVALVAGFAIGGGIGMQRSRLMRLHVEGEGAEARVMMRQSPLALILVLVVFAARRMILPGGMTVGAGPEAAKALLMTDAMLGLVLGMVVMSRLVLWRRARAMVADHIFDS</sequence>
<feature type="transmembrane region" description="Helical" evidence="1">
    <location>
        <begin position="103"/>
        <end position="122"/>
    </location>
</feature>
<gene>
    <name evidence="2" type="ORF">DI555_10450</name>
</gene>